<dbReference type="GO" id="GO:0005886">
    <property type="term" value="C:plasma membrane"/>
    <property type="evidence" value="ECO:0007669"/>
    <property type="project" value="TreeGrafter"/>
</dbReference>
<dbReference type="Gene3D" id="2.60.40.150">
    <property type="entry name" value="C2 domain"/>
    <property type="match status" value="1"/>
</dbReference>
<dbReference type="GO" id="GO:0005634">
    <property type="term" value="C:nucleus"/>
    <property type="evidence" value="ECO:0007669"/>
    <property type="project" value="TreeGrafter"/>
</dbReference>
<proteinExistence type="predicted"/>
<evidence type="ECO:0000259" key="2">
    <source>
        <dbReference type="PROSITE" id="PS50004"/>
    </source>
</evidence>
<dbReference type="Proteomes" id="UP001346869">
    <property type="component" value="Unassembled WGS sequence"/>
</dbReference>
<gene>
    <name evidence="3" type="ORF">PBY51_023518</name>
</gene>
<evidence type="ECO:0000313" key="3">
    <source>
        <dbReference type="EMBL" id="KAK5852012.1"/>
    </source>
</evidence>
<dbReference type="InterPro" id="IPR035892">
    <property type="entry name" value="C2_domain_sf"/>
</dbReference>
<feature type="domain" description="C2" evidence="2">
    <location>
        <begin position="25"/>
        <end position="144"/>
    </location>
</feature>
<dbReference type="SMART" id="SM00239">
    <property type="entry name" value="C2"/>
    <property type="match status" value="1"/>
</dbReference>
<keyword evidence="4" id="KW-1185">Reference proteome</keyword>
<protein>
    <recommendedName>
        <fullName evidence="2">C2 domain-containing protein</fullName>
    </recommendedName>
</protein>
<evidence type="ECO:0000256" key="1">
    <source>
        <dbReference type="SAM" id="MobiDB-lite"/>
    </source>
</evidence>
<dbReference type="EMBL" id="JAUZQC010000021">
    <property type="protein sequence ID" value="KAK5852012.1"/>
    <property type="molecule type" value="Genomic_DNA"/>
</dbReference>
<dbReference type="PANTHER" id="PTHR46848:SF1">
    <property type="entry name" value="REGULATOR OF G-PROTEIN SIGNALING 3"/>
    <property type="match status" value="1"/>
</dbReference>
<dbReference type="SUPFAM" id="SSF49562">
    <property type="entry name" value="C2 domain (Calcium/lipid-binding domain, CaLB)"/>
    <property type="match status" value="1"/>
</dbReference>
<accession>A0AAN8AEE3</accession>
<name>A0AAN8AEE3_ELEMC</name>
<reference evidence="3 4" key="2">
    <citation type="journal article" date="2023" name="Mol. Biol. Evol.">
        <title>Genomics of Secondarily Temperate Adaptation in the Only Non-Antarctic Icefish.</title>
        <authorList>
            <person name="Rivera-Colon A.G."/>
            <person name="Rayamajhi N."/>
            <person name="Minhas B.F."/>
            <person name="Madrigal G."/>
            <person name="Bilyk K.T."/>
            <person name="Yoon V."/>
            <person name="Hune M."/>
            <person name="Gregory S."/>
            <person name="Cheng C.H.C."/>
            <person name="Catchen J.M."/>
        </authorList>
    </citation>
    <scope>NUCLEOTIDE SEQUENCE [LARGE SCALE GENOMIC DNA]</scope>
    <source>
        <strain evidence="3">JMC-PN-2008</strain>
    </source>
</reference>
<dbReference type="InterPro" id="IPR000008">
    <property type="entry name" value="C2_dom"/>
</dbReference>
<comment type="caution">
    <text evidence="3">The sequence shown here is derived from an EMBL/GenBank/DDBJ whole genome shotgun (WGS) entry which is preliminary data.</text>
</comment>
<organism evidence="3 4">
    <name type="scientific">Eleginops maclovinus</name>
    <name type="common">Patagonian blennie</name>
    <name type="synonym">Eleginus maclovinus</name>
    <dbReference type="NCBI Taxonomy" id="56733"/>
    <lineage>
        <taxon>Eukaryota</taxon>
        <taxon>Metazoa</taxon>
        <taxon>Chordata</taxon>
        <taxon>Craniata</taxon>
        <taxon>Vertebrata</taxon>
        <taxon>Euteleostomi</taxon>
        <taxon>Actinopterygii</taxon>
        <taxon>Neopterygii</taxon>
        <taxon>Teleostei</taxon>
        <taxon>Neoteleostei</taxon>
        <taxon>Acanthomorphata</taxon>
        <taxon>Eupercaria</taxon>
        <taxon>Perciformes</taxon>
        <taxon>Notothenioidei</taxon>
        <taxon>Eleginopidae</taxon>
        <taxon>Eleginops</taxon>
    </lineage>
</organism>
<evidence type="ECO:0000313" key="4">
    <source>
        <dbReference type="Proteomes" id="UP001346869"/>
    </source>
</evidence>
<dbReference type="PROSITE" id="PS50004">
    <property type="entry name" value="C2"/>
    <property type="match status" value="1"/>
</dbReference>
<reference evidence="3 4" key="1">
    <citation type="journal article" date="2023" name="Genes (Basel)">
        <title>Chromosome-Level Genome Assembly and Circadian Gene Repertoire of the Patagonia Blennie Eleginops maclovinus-The Closest Ancestral Proxy of Antarctic Cryonotothenioids.</title>
        <authorList>
            <person name="Cheng C.C."/>
            <person name="Rivera-Colon A.G."/>
            <person name="Minhas B.F."/>
            <person name="Wilson L."/>
            <person name="Rayamajhi N."/>
            <person name="Vargas-Chacoff L."/>
            <person name="Catchen J.M."/>
        </authorList>
    </citation>
    <scope>NUCLEOTIDE SEQUENCE [LARGE SCALE GENOMIC DNA]</scope>
    <source>
        <strain evidence="3">JMC-PN-2008</strain>
    </source>
</reference>
<dbReference type="Pfam" id="PF00168">
    <property type="entry name" value="C2"/>
    <property type="match status" value="1"/>
</dbReference>
<dbReference type="PANTHER" id="PTHR46848">
    <property type="entry name" value="REGULATOR OF G-PROTEIN SIGNALING 3"/>
    <property type="match status" value="1"/>
</dbReference>
<sequence>MSRLRVYLRNPPTSLPETPSFLLNTHGQLKLSIIQEQEDLVVSVLEARGIVEHCQRSCDSYVKIGLFPDSDPSDRQKTQMVPHCRNPIFLQTFYFAVSEGDLHKRLLFTMWNSDSTSSMSALLGCMSFGVRSLMDPDKEVQGWYYLLGEELGRKKHLKVPSQHNNPNVFISLWVWRWGDWERGIKRGKERGSGRANEGETERGGGREGSGLNPDTSQLPESERERGTELSRTVRCWSGSPLTH</sequence>
<dbReference type="AlphaFoldDB" id="A0AAN8AEE3"/>
<feature type="compositionally biased region" description="Basic and acidic residues" evidence="1">
    <location>
        <begin position="186"/>
        <end position="205"/>
    </location>
</feature>
<feature type="region of interest" description="Disordered" evidence="1">
    <location>
        <begin position="186"/>
        <end position="243"/>
    </location>
</feature>